<feature type="region of interest" description="Disordered" evidence="1">
    <location>
        <begin position="149"/>
        <end position="176"/>
    </location>
</feature>
<feature type="transmembrane region" description="Helical" evidence="2">
    <location>
        <begin position="422"/>
        <end position="441"/>
    </location>
</feature>
<dbReference type="RefSeq" id="XP_041138920.1">
    <property type="nucleotide sequence ID" value="XM_041281129.1"/>
</dbReference>
<dbReference type="KEGG" id="bbrx:BRETT_002607"/>
<dbReference type="GeneID" id="64574531"/>
<dbReference type="AlphaFoldDB" id="A0A871R6S5"/>
<evidence type="ECO:0000256" key="1">
    <source>
        <dbReference type="SAM" id="MobiDB-lite"/>
    </source>
</evidence>
<keyword evidence="2" id="KW-1133">Transmembrane helix</keyword>
<keyword evidence="2" id="KW-0472">Membrane</keyword>
<dbReference type="EMBL" id="CP063137">
    <property type="protein sequence ID" value="QOU22427.1"/>
    <property type="molecule type" value="Genomic_DNA"/>
</dbReference>
<organism evidence="3 4">
    <name type="scientific">Dekkera bruxellensis</name>
    <name type="common">Brettanomyces custersii</name>
    <dbReference type="NCBI Taxonomy" id="5007"/>
    <lineage>
        <taxon>Eukaryota</taxon>
        <taxon>Fungi</taxon>
        <taxon>Dikarya</taxon>
        <taxon>Ascomycota</taxon>
        <taxon>Saccharomycotina</taxon>
        <taxon>Pichiomycetes</taxon>
        <taxon>Pichiales</taxon>
        <taxon>Pichiaceae</taxon>
        <taxon>Brettanomyces</taxon>
    </lineage>
</organism>
<reference evidence="3" key="1">
    <citation type="submission" date="2020-10" db="EMBL/GenBank/DDBJ databases">
        <authorList>
            <person name="Palmer J.M."/>
        </authorList>
    </citation>
    <scope>NUCLEOTIDE SEQUENCE</scope>
    <source>
        <strain evidence="3">UCD 2041</strain>
    </source>
</reference>
<accession>A0A871R6S5</accession>
<proteinExistence type="predicted"/>
<protein>
    <submittedName>
        <fullName evidence="3">Uncharacterized protein</fullName>
    </submittedName>
</protein>
<dbReference type="OrthoDB" id="3989662at2759"/>
<name>A0A871R6S5_DEKBR</name>
<feature type="compositionally biased region" description="Polar residues" evidence="1">
    <location>
        <begin position="150"/>
        <end position="171"/>
    </location>
</feature>
<keyword evidence="2" id="KW-0812">Transmembrane</keyword>
<feature type="region of interest" description="Disordered" evidence="1">
    <location>
        <begin position="1"/>
        <end position="21"/>
    </location>
</feature>
<evidence type="ECO:0000256" key="2">
    <source>
        <dbReference type="SAM" id="Phobius"/>
    </source>
</evidence>
<evidence type="ECO:0000313" key="4">
    <source>
        <dbReference type="Proteomes" id="UP000663131"/>
    </source>
</evidence>
<gene>
    <name evidence="3" type="ORF">BRETT_002607</name>
</gene>
<reference evidence="3" key="2">
    <citation type="journal article" name="BMC Genomics">
        <title>New genome assemblies reveal patterns of domestication and adaptation across Brettanomyces (Dekkera) species.</title>
        <authorList>
            <person name="Roach M.J."/>
            <person name="Borneman A.R."/>
        </authorList>
    </citation>
    <scope>NUCLEOTIDE SEQUENCE</scope>
    <source>
        <strain evidence="3">UCD 2041</strain>
    </source>
</reference>
<dbReference type="Proteomes" id="UP000663131">
    <property type="component" value="Chromosome 9"/>
</dbReference>
<sequence>MPRYAELPSHIEAGEDQQLPKSGRCFTFNQRKEEDSLSQTDTLLESTQLQRKEAILSPENSMLKILHNSETENDDHAFAMRRATSSSWQPFFEAGFSPRPPEISTFPFPFCMGESDYVIVDKDVLSSTHEGSNVDTSLEIVSNRADRVNGGSNAESILSSSPDMTDTSASPDSFRGMSTFPETLDTGLSQTEEFEQISIPSTSDEETIETEQLSSMIPSFIMPRVSVISLDSSKTSDMGGGPVNIQIVGRGGNILMHRLCTYKKTLGNVAFQLEAKPIPSIILWVVDSANCVLPQVEKRPVVPIWVNGGGKNFPILDICTTQYFVCRPFKMKSLNDDLMTLIDFLSCLGKDNAHIDSLLYEGRIGSSIPLKGVNLVLIDGAKETGRKLSNSRLFRGSKTKYSGKNRIRKLNGQKCRQQKLKVRFFVGFSFGIVSIALVMIWKGLGVAQERLDAAELVQMQSPRYKQLPIYVSEMNRALSAKYSRYLSEINGQPSLSWQRYVTDWDNFLYLKLDNLADEFDELSHAVAFRGMQIFQRMKLFVENIMGVLD</sequence>
<evidence type="ECO:0000313" key="3">
    <source>
        <dbReference type="EMBL" id="QOU22427.1"/>
    </source>
</evidence>